<dbReference type="GO" id="GO:0006355">
    <property type="term" value="P:regulation of DNA-templated transcription"/>
    <property type="evidence" value="ECO:0007669"/>
    <property type="project" value="InterPro"/>
</dbReference>
<dbReference type="GO" id="GO:0052621">
    <property type="term" value="F:diguanylate cyclase activity"/>
    <property type="evidence" value="ECO:0007669"/>
    <property type="project" value="UniProtKB-EC"/>
</dbReference>
<dbReference type="SUPFAM" id="SSF55785">
    <property type="entry name" value="PYP-like sensor domain (PAS domain)"/>
    <property type="match status" value="1"/>
</dbReference>
<evidence type="ECO:0000259" key="16">
    <source>
        <dbReference type="PROSITE" id="PS50839"/>
    </source>
</evidence>
<accession>A0A944H7V4</accession>
<dbReference type="InterPro" id="IPR043128">
    <property type="entry name" value="Rev_trsase/Diguanyl_cyclase"/>
</dbReference>
<dbReference type="CDD" id="cd00130">
    <property type="entry name" value="PAS"/>
    <property type="match status" value="1"/>
</dbReference>
<evidence type="ECO:0000256" key="14">
    <source>
        <dbReference type="SAM" id="Phobius"/>
    </source>
</evidence>
<evidence type="ECO:0000256" key="10">
    <source>
        <dbReference type="ARBA" id="ARBA00023136"/>
    </source>
</evidence>
<evidence type="ECO:0000256" key="1">
    <source>
        <dbReference type="ARBA" id="ARBA00004651"/>
    </source>
</evidence>
<dbReference type="GO" id="GO:0043709">
    <property type="term" value="P:cell adhesion involved in single-species biofilm formation"/>
    <property type="evidence" value="ECO:0007669"/>
    <property type="project" value="TreeGrafter"/>
</dbReference>
<keyword evidence="5 14" id="KW-0812">Transmembrane</keyword>
<protein>
    <recommendedName>
        <fullName evidence="13">Sensor protein FixL</fullName>
        <ecNumber evidence="2">2.7.7.65</ecNumber>
    </recommendedName>
</protein>
<organism evidence="18 19">
    <name type="scientific">Denitromonas iodatirespirans</name>
    <dbReference type="NCBI Taxonomy" id="2795389"/>
    <lineage>
        <taxon>Bacteria</taxon>
        <taxon>Pseudomonadati</taxon>
        <taxon>Pseudomonadota</taxon>
        <taxon>Betaproteobacteria</taxon>
        <taxon>Rhodocyclales</taxon>
        <taxon>Zoogloeaceae</taxon>
        <taxon>Denitromonas</taxon>
    </lineage>
</organism>
<feature type="transmembrane region" description="Helical" evidence="14">
    <location>
        <begin position="81"/>
        <end position="107"/>
    </location>
</feature>
<dbReference type="PANTHER" id="PTHR45138">
    <property type="entry name" value="REGULATORY COMPONENTS OF SENSORY TRANSDUCTION SYSTEM"/>
    <property type="match status" value="1"/>
</dbReference>
<reference evidence="19" key="1">
    <citation type="journal article" date="2022" name="ISME J.">
        <title>Genetic and phylogenetic analysis of dissimilatory iodate-reducing bacteria identifies potential niches across the world's oceans.</title>
        <authorList>
            <person name="Reyes-Umana V."/>
            <person name="Henning Z."/>
            <person name="Lee K."/>
            <person name="Barnum T.P."/>
            <person name="Coates J.D."/>
        </authorList>
    </citation>
    <scope>NUCLEOTIDE SEQUENCE [LARGE SCALE GENOMIC DNA]</scope>
    <source>
        <strain evidence="19">IR12</strain>
    </source>
</reference>
<dbReference type="InterPro" id="IPR000014">
    <property type="entry name" value="PAS"/>
</dbReference>
<dbReference type="InterPro" id="IPR035965">
    <property type="entry name" value="PAS-like_dom_sf"/>
</dbReference>
<dbReference type="PANTHER" id="PTHR45138:SF9">
    <property type="entry name" value="DIGUANYLATE CYCLASE DGCM-RELATED"/>
    <property type="match status" value="1"/>
</dbReference>
<comment type="caution">
    <text evidence="18">The sequence shown here is derived from an EMBL/GenBank/DDBJ whole genome shotgun (WGS) entry which is preliminary data.</text>
</comment>
<evidence type="ECO:0000313" key="18">
    <source>
        <dbReference type="EMBL" id="MBT0960700.1"/>
    </source>
</evidence>
<feature type="domain" description="PAS" evidence="15">
    <location>
        <begin position="539"/>
        <end position="592"/>
    </location>
</feature>
<name>A0A944H7V4_DENI1</name>
<dbReference type="Pfam" id="PF05231">
    <property type="entry name" value="MASE1"/>
    <property type="match status" value="1"/>
</dbReference>
<evidence type="ECO:0000256" key="3">
    <source>
        <dbReference type="ARBA" id="ARBA00022475"/>
    </source>
</evidence>
<keyword evidence="7" id="KW-0418">Kinase</keyword>
<keyword evidence="19" id="KW-1185">Reference proteome</keyword>
<dbReference type="PROSITE" id="PS50112">
    <property type="entry name" value="PAS"/>
    <property type="match status" value="1"/>
</dbReference>
<evidence type="ECO:0000256" key="9">
    <source>
        <dbReference type="ARBA" id="ARBA00022989"/>
    </source>
</evidence>
<dbReference type="InterPro" id="IPR029787">
    <property type="entry name" value="Nucleotide_cyclase"/>
</dbReference>
<evidence type="ECO:0000313" key="19">
    <source>
        <dbReference type="Proteomes" id="UP000694660"/>
    </source>
</evidence>
<dbReference type="InterPro" id="IPR007895">
    <property type="entry name" value="MASE1"/>
</dbReference>
<dbReference type="InterPro" id="IPR006189">
    <property type="entry name" value="CHASE_dom"/>
</dbReference>
<dbReference type="InterPro" id="IPR029016">
    <property type="entry name" value="GAF-like_dom_sf"/>
</dbReference>
<dbReference type="Gene3D" id="3.30.450.40">
    <property type="match status" value="1"/>
</dbReference>
<evidence type="ECO:0000256" key="5">
    <source>
        <dbReference type="ARBA" id="ARBA00022692"/>
    </source>
</evidence>
<evidence type="ECO:0000256" key="12">
    <source>
        <dbReference type="ARBA" id="ARBA00059827"/>
    </source>
</evidence>
<keyword evidence="6" id="KW-0547">Nucleotide-binding</keyword>
<evidence type="ECO:0000256" key="6">
    <source>
        <dbReference type="ARBA" id="ARBA00022741"/>
    </source>
</evidence>
<dbReference type="RefSeq" id="WP_214360462.1">
    <property type="nucleotide sequence ID" value="NZ_JAEKFT010000005.1"/>
</dbReference>
<dbReference type="SUPFAM" id="SSF55781">
    <property type="entry name" value="GAF domain-like"/>
    <property type="match status" value="1"/>
</dbReference>
<gene>
    <name evidence="18" type="ORF">I8J34_05875</name>
</gene>
<feature type="transmembrane region" description="Helical" evidence="14">
    <location>
        <begin position="190"/>
        <end position="212"/>
    </location>
</feature>
<keyword evidence="3" id="KW-1003">Cell membrane</keyword>
<dbReference type="AlphaFoldDB" id="A0A944H7V4"/>
<dbReference type="InterPro" id="IPR000160">
    <property type="entry name" value="GGDEF_dom"/>
</dbReference>
<sequence length="1008" mass="109666">MIESQWVRQPVLAMVYALTGALASLFPGPVAGELTIALPAAVALLGALACGTWALVGITAGALCFGLVADPLLMSGEGALAFRPALVMAGAANLQAFTGAFLIRRFVPGWWQLTQVRDIFRLLLFGAAIAAVPWAAIRLGVHLVIDARPPATPFEVFAAAWLSQVVAVAGLFTLLMPLLRWRDPLWRARWTTLVLPAGAMLLAVLALSRLAVDVETQRRSAYFTALGSAVSHRFQDRIDAAMAAMAVADRFLEASPSSRRGFHHQLGSLMPGIPGLAAILWVPRMAADQREAFEQLARDDGLVGFELVEFDAQERLVPAQAREQYFPVFFAVSGQAMPFRLGTDMASQTVWKAAINRAVTRNAVAVSSVYRIPDESEADAAVLLVSPVQPLAGSGDGPRGLAVGVLQLAPLMASVRAEFDQSGLFLSLVDTTATVGQTLYRTAGAPDAPGMTRVETIPVGDRLWQLHLVSDERFAVADGVPLLWIAMVGSGVLFVLMQGFLLTASGQRVEVARQIAEGTARLTEEVEERRRVEATLRQSEARMGGVFRAVLDGIVIIDEAGIIDSVNPAAAGIFGWTAEELVGRNVSMLMPEPFGRQHDIFLSDYPLTGHKRTIGFHRTVEGLRKHGSRFPVELTLSELVLADRTLFVGVVRDVSDRVAAAEQARLFNEQLQDMVGALERRDTELTELNRTNEQLMACNDRAEAAEVLSLAMARMFPGTSGRIAAHVPGQRDGHLLTWVRWGDNAGLREWFSPEDCWAVRQGRSYEVVATEALVRCNHMTPAAGAYICLPLQVQGQVQAVLTLAYGASAELQRNSQRRMIHAVAESINLALSNLNLRETLRDQVVRDPLTQLYNRRYMEMTLASEVKRAQRNGSQLGCAVIDLDHFKEINDAYGHDVGDEVLRRIADSLGGWFRSSDTVCRFGGEEFVVILPEQTADAIVERLEDLQTHFADEVFHAGNRRFGRCTFSAGIAVMSGEEIDAAVLLKQADNALYAAKAAGRNRVVLAGD</sequence>
<dbReference type="SUPFAM" id="SSF55073">
    <property type="entry name" value="Nucleotide cyclase"/>
    <property type="match status" value="1"/>
</dbReference>
<comment type="subcellular location">
    <subcellularLocation>
        <location evidence="1">Cell membrane</location>
        <topology evidence="1">Multi-pass membrane protein</topology>
    </subcellularLocation>
</comment>
<feature type="transmembrane region" description="Helical" evidence="14">
    <location>
        <begin position="6"/>
        <end position="26"/>
    </location>
</feature>
<dbReference type="GO" id="GO:0005524">
    <property type="term" value="F:ATP binding"/>
    <property type="evidence" value="ECO:0007669"/>
    <property type="project" value="UniProtKB-KW"/>
</dbReference>
<dbReference type="InterPro" id="IPR050469">
    <property type="entry name" value="Diguanylate_Cyclase"/>
</dbReference>
<keyword evidence="10 14" id="KW-0472">Membrane</keyword>
<dbReference type="NCBIfam" id="TIGR00229">
    <property type="entry name" value="sensory_box"/>
    <property type="match status" value="1"/>
</dbReference>
<evidence type="ECO:0000259" key="15">
    <source>
        <dbReference type="PROSITE" id="PS50112"/>
    </source>
</evidence>
<comment type="function">
    <text evidence="12">Putative oxygen sensor; modulates the activity of FixJ, a transcriptional activator of nitrogen fixation fixK gene. FixL probably acts as a kinase that phosphorylates FixJ.</text>
</comment>
<evidence type="ECO:0000256" key="2">
    <source>
        <dbReference type="ARBA" id="ARBA00012528"/>
    </source>
</evidence>
<dbReference type="SMART" id="SM00267">
    <property type="entry name" value="GGDEF"/>
    <property type="match status" value="1"/>
</dbReference>
<dbReference type="GO" id="GO:0016301">
    <property type="term" value="F:kinase activity"/>
    <property type="evidence" value="ECO:0007669"/>
    <property type="project" value="UniProtKB-KW"/>
</dbReference>
<dbReference type="GO" id="GO:0007165">
    <property type="term" value="P:signal transduction"/>
    <property type="evidence" value="ECO:0007669"/>
    <property type="project" value="UniProtKB-ARBA"/>
</dbReference>
<dbReference type="Pfam" id="PF03924">
    <property type="entry name" value="CHASE"/>
    <property type="match status" value="1"/>
</dbReference>
<dbReference type="GO" id="GO:1902201">
    <property type="term" value="P:negative regulation of bacterial-type flagellum-dependent cell motility"/>
    <property type="evidence" value="ECO:0007669"/>
    <property type="project" value="TreeGrafter"/>
</dbReference>
<dbReference type="EC" id="2.7.7.65" evidence="2"/>
<keyword evidence="8" id="KW-0067">ATP-binding</keyword>
<feature type="transmembrane region" description="Helical" evidence="14">
    <location>
        <begin position="38"/>
        <end position="69"/>
    </location>
</feature>
<feature type="domain" description="GGDEF" evidence="17">
    <location>
        <begin position="874"/>
        <end position="1008"/>
    </location>
</feature>
<proteinExistence type="predicted"/>
<evidence type="ECO:0000256" key="11">
    <source>
        <dbReference type="ARBA" id="ARBA00034247"/>
    </source>
</evidence>
<evidence type="ECO:0000256" key="7">
    <source>
        <dbReference type="ARBA" id="ARBA00022777"/>
    </source>
</evidence>
<dbReference type="Gene3D" id="3.30.70.270">
    <property type="match status" value="1"/>
</dbReference>
<dbReference type="Proteomes" id="UP000694660">
    <property type="component" value="Unassembled WGS sequence"/>
</dbReference>
<evidence type="ECO:0000259" key="17">
    <source>
        <dbReference type="PROSITE" id="PS50887"/>
    </source>
</evidence>
<evidence type="ECO:0000256" key="8">
    <source>
        <dbReference type="ARBA" id="ARBA00022840"/>
    </source>
</evidence>
<keyword evidence="4" id="KW-0808">Transferase</keyword>
<feature type="transmembrane region" description="Helical" evidence="14">
    <location>
        <begin position="157"/>
        <end position="178"/>
    </location>
</feature>
<feature type="domain" description="CHASE" evidence="16">
    <location>
        <begin position="253"/>
        <end position="467"/>
    </location>
</feature>
<dbReference type="FunFam" id="3.30.70.270:FF:000001">
    <property type="entry name" value="Diguanylate cyclase domain protein"/>
    <property type="match status" value="1"/>
</dbReference>
<dbReference type="GO" id="GO:0005886">
    <property type="term" value="C:plasma membrane"/>
    <property type="evidence" value="ECO:0007669"/>
    <property type="project" value="UniProtKB-SubCell"/>
</dbReference>
<feature type="transmembrane region" description="Helical" evidence="14">
    <location>
        <begin position="119"/>
        <end position="137"/>
    </location>
</feature>
<dbReference type="SMART" id="SM01079">
    <property type="entry name" value="CHASE"/>
    <property type="match status" value="1"/>
</dbReference>
<dbReference type="Gene3D" id="3.30.450.350">
    <property type="entry name" value="CHASE domain"/>
    <property type="match status" value="1"/>
</dbReference>
<dbReference type="FunFam" id="3.30.450.20:FF:000060">
    <property type="entry name" value="Sensor protein FixL"/>
    <property type="match status" value="1"/>
</dbReference>
<dbReference type="PROSITE" id="PS50887">
    <property type="entry name" value="GGDEF"/>
    <property type="match status" value="1"/>
</dbReference>
<dbReference type="SMART" id="SM00091">
    <property type="entry name" value="PAS"/>
    <property type="match status" value="1"/>
</dbReference>
<dbReference type="PROSITE" id="PS50839">
    <property type="entry name" value="CHASE"/>
    <property type="match status" value="1"/>
</dbReference>
<evidence type="ECO:0000256" key="13">
    <source>
        <dbReference type="ARBA" id="ARBA00070616"/>
    </source>
</evidence>
<keyword evidence="9 14" id="KW-1133">Transmembrane helix</keyword>
<dbReference type="InterPro" id="IPR013767">
    <property type="entry name" value="PAS_fold"/>
</dbReference>
<dbReference type="Pfam" id="PF00990">
    <property type="entry name" value="GGDEF"/>
    <property type="match status" value="1"/>
</dbReference>
<dbReference type="Pfam" id="PF00989">
    <property type="entry name" value="PAS"/>
    <property type="match status" value="1"/>
</dbReference>
<dbReference type="CDD" id="cd01949">
    <property type="entry name" value="GGDEF"/>
    <property type="match status" value="1"/>
</dbReference>
<dbReference type="NCBIfam" id="TIGR00254">
    <property type="entry name" value="GGDEF"/>
    <property type="match status" value="1"/>
</dbReference>
<feature type="transmembrane region" description="Helical" evidence="14">
    <location>
        <begin position="482"/>
        <end position="504"/>
    </location>
</feature>
<dbReference type="Gene3D" id="3.30.450.20">
    <property type="entry name" value="PAS domain"/>
    <property type="match status" value="1"/>
</dbReference>
<dbReference type="InterPro" id="IPR042240">
    <property type="entry name" value="CHASE_sf"/>
</dbReference>
<comment type="catalytic activity">
    <reaction evidence="11">
        <text>2 GTP = 3',3'-c-di-GMP + 2 diphosphate</text>
        <dbReference type="Rhea" id="RHEA:24898"/>
        <dbReference type="ChEBI" id="CHEBI:33019"/>
        <dbReference type="ChEBI" id="CHEBI:37565"/>
        <dbReference type="ChEBI" id="CHEBI:58805"/>
        <dbReference type="EC" id="2.7.7.65"/>
    </reaction>
</comment>
<dbReference type="EMBL" id="JAEKFT010000005">
    <property type="protein sequence ID" value="MBT0960700.1"/>
    <property type="molecule type" value="Genomic_DNA"/>
</dbReference>
<evidence type="ECO:0000256" key="4">
    <source>
        <dbReference type="ARBA" id="ARBA00022679"/>
    </source>
</evidence>